<feature type="binding site" evidence="5">
    <location>
        <position position="272"/>
    </location>
    <ligand>
        <name>S-adenosyl-L-methionine</name>
        <dbReference type="ChEBI" id="CHEBI:59789"/>
    </ligand>
</feature>
<feature type="domain" description="SAM-dependent MTase RsmB/NOP-type" evidence="7">
    <location>
        <begin position="35"/>
        <end position="396"/>
    </location>
</feature>
<dbReference type="PROSITE" id="PS51686">
    <property type="entry name" value="SAM_MT_RSMB_NOP"/>
    <property type="match status" value="1"/>
</dbReference>
<evidence type="ECO:0000256" key="4">
    <source>
        <dbReference type="ARBA" id="ARBA00022884"/>
    </source>
</evidence>
<dbReference type="InterPro" id="IPR049560">
    <property type="entry name" value="MeTrfase_RsmB-F_NOP2_cat"/>
</dbReference>
<evidence type="ECO:0000259" key="7">
    <source>
        <dbReference type="PROSITE" id="PS51686"/>
    </source>
</evidence>
<gene>
    <name evidence="9" type="primary">Aste57867_21646</name>
    <name evidence="8" type="ORF">As57867_021577</name>
    <name evidence="9" type="ORF">ASTE57867_21646</name>
</gene>
<comment type="caution">
    <text evidence="5">Lacks conserved residue(s) required for the propagation of feature annotation.</text>
</comment>
<dbReference type="InterPro" id="IPR029063">
    <property type="entry name" value="SAM-dependent_MTases_sf"/>
</dbReference>
<dbReference type="GO" id="GO:0001510">
    <property type="term" value="P:RNA methylation"/>
    <property type="evidence" value="ECO:0007669"/>
    <property type="project" value="InterPro"/>
</dbReference>
<reference evidence="8" key="2">
    <citation type="submission" date="2019-06" db="EMBL/GenBank/DDBJ databases">
        <title>Genomics analysis of Aphanomyces spp. identifies a new class of oomycete effector associated with host adaptation.</title>
        <authorList>
            <person name="Gaulin E."/>
        </authorList>
    </citation>
    <scope>NUCLEOTIDE SEQUENCE</scope>
    <source>
        <strain evidence="8">CBS 578.67</strain>
    </source>
</reference>
<organism evidence="9 10">
    <name type="scientific">Aphanomyces stellatus</name>
    <dbReference type="NCBI Taxonomy" id="120398"/>
    <lineage>
        <taxon>Eukaryota</taxon>
        <taxon>Sar</taxon>
        <taxon>Stramenopiles</taxon>
        <taxon>Oomycota</taxon>
        <taxon>Saprolegniomycetes</taxon>
        <taxon>Saprolegniales</taxon>
        <taxon>Verrucalvaceae</taxon>
        <taxon>Aphanomyces</taxon>
    </lineage>
</organism>
<keyword evidence="4 5" id="KW-0694">RNA-binding</keyword>
<feature type="binding site" evidence="5">
    <location>
        <position position="198"/>
    </location>
    <ligand>
        <name>S-adenosyl-L-methionine</name>
        <dbReference type="ChEBI" id="CHEBI:59789"/>
    </ligand>
</feature>
<dbReference type="GO" id="GO:0003723">
    <property type="term" value="F:RNA binding"/>
    <property type="evidence" value="ECO:0007669"/>
    <property type="project" value="UniProtKB-UniRule"/>
</dbReference>
<dbReference type="EMBL" id="CAADRA010007017">
    <property type="protein sequence ID" value="VFT98315.1"/>
    <property type="molecule type" value="Genomic_DNA"/>
</dbReference>
<evidence type="ECO:0000256" key="1">
    <source>
        <dbReference type="ARBA" id="ARBA00022603"/>
    </source>
</evidence>
<keyword evidence="2 5" id="KW-0808">Transferase</keyword>
<feature type="active site" description="Nucleophile" evidence="5">
    <location>
        <position position="335"/>
    </location>
</feature>
<name>A0A485LI28_9STRA</name>
<feature type="region of interest" description="Disordered" evidence="6">
    <location>
        <begin position="245"/>
        <end position="265"/>
    </location>
</feature>
<feature type="binding site" evidence="5">
    <location>
        <position position="159"/>
    </location>
    <ligand>
        <name>S-adenosyl-L-methionine</name>
        <dbReference type="ChEBI" id="CHEBI:59789"/>
    </ligand>
</feature>
<dbReference type="Pfam" id="PF01189">
    <property type="entry name" value="Methyltr_RsmB-F"/>
    <property type="match status" value="2"/>
</dbReference>
<dbReference type="PANTHER" id="PTHR22807">
    <property type="entry name" value="NOP2 YEAST -RELATED NOL1/NOP2/FMU SUN DOMAIN-CONTAINING"/>
    <property type="match status" value="1"/>
</dbReference>
<dbReference type="GO" id="GO:0008173">
    <property type="term" value="F:RNA methyltransferase activity"/>
    <property type="evidence" value="ECO:0007669"/>
    <property type="project" value="InterPro"/>
</dbReference>
<evidence type="ECO:0000256" key="6">
    <source>
        <dbReference type="SAM" id="MobiDB-lite"/>
    </source>
</evidence>
<dbReference type="PRINTS" id="PR02010">
    <property type="entry name" value="RCMT9"/>
</dbReference>
<dbReference type="AlphaFoldDB" id="A0A485LI28"/>
<evidence type="ECO:0000256" key="2">
    <source>
        <dbReference type="ARBA" id="ARBA00022679"/>
    </source>
</evidence>
<dbReference type="Proteomes" id="UP000332933">
    <property type="component" value="Unassembled WGS sequence"/>
</dbReference>
<accession>A0A485LI28</accession>
<evidence type="ECO:0000313" key="9">
    <source>
        <dbReference type="EMBL" id="VFT98315.1"/>
    </source>
</evidence>
<dbReference type="Gene3D" id="3.40.50.150">
    <property type="entry name" value="Vaccinia Virus protein VP39"/>
    <property type="match status" value="1"/>
</dbReference>
<evidence type="ECO:0000313" key="8">
    <source>
        <dbReference type="EMBL" id="KAF0686552.1"/>
    </source>
</evidence>
<evidence type="ECO:0000313" key="10">
    <source>
        <dbReference type="Proteomes" id="UP000332933"/>
    </source>
</evidence>
<keyword evidence="10" id="KW-1185">Reference proteome</keyword>
<dbReference type="EMBL" id="VJMH01006991">
    <property type="protein sequence ID" value="KAF0686552.1"/>
    <property type="molecule type" value="Genomic_DNA"/>
</dbReference>
<protein>
    <submittedName>
        <fullName evidence="9">Aste57867_21646 protein</fullName>
    </submittedName>
</protein>
<comment type="similarity">
    <text evidence="5">Belongs to the class I-like SAM-binding methyltransferase superfamily. RsmB/NOP family.</text>
</comment>
<dbReference type="PANTHER" id="PTHR22807:SF16">
    <property type="entry name" value="SAM-DEPENDENT MTASE RSMB_NOP-TYPE DOMAIN-CONTAINING PROTEIN"/>
    <property type="match status" value="1"/>
</dbReference>
<dbReference type="CDD" id="cd02440">
    <property type="entry name" value="AdoMet_MTases"/>
    <property type="match status" value="1"/>
</dbReference>
<dbReference type="OrthoDB" id="427002at2759"/>
<dbReference type="InterPro" id="IPR023267">
    <property type="entry name" value="RCMT"/>
</dbReference>
<evidence type="ECO:0000256" key="3">
    <source>
        <dbReference type="ARBA" id="ARBA00022691"/>
    </source>
</evidence>
<dbReference type="InterPro" id="IPR001678">
    <property type="entry name" value="MeTrfase_RsmB-F_NOP2_dom"/>
</dbReference>
<sequence>MATDPTTSKVPALPVDDELDDEQVISCNKLHVPPAFLEFVHEHDIDPKVYDVDPSAMPRYFRTKDASVTEDELRRHFSDLETVPWLRCFYAIPSAVSLAQSELYVAGKIYGMEASSGYAVSVLDPQPGDHVLDLCCAPGAKLTMLADVLGKHGSITGVDFSKNRIAACRTLVHKYNLIQPTPSPSLSSPWRCRLFHADGRTFDVLPTSNDTSSVLETILDSAEIAARSQKTMARKRMNKSARARLAKQGKAVATNDGDNNNPTTRYDKVLVDAECTHDGSLRHLVKMSTDAEWADYLDKYLNPTHVQGILDLQADLIRNGFRLLKDGGRMVYSTCSLSRKQNEAVVEAFLKDTPTAALVPFDTTGVPHQRGHVDHTIRFTPLERMGGLFIALFTKTPSTKRRKVSLA</sequence>
<dbReference type="SUPFAM" id="SSF53335">
    <property type="entry name" value="S-adenosyl-L-methionine-dependent methyltransferases"/>
    <property type="match status" value="1"/>
</dbReference>
<keyword evidence="3 5" id="KW-0949">S-adenosyl-L-methionine</keyword>
<dbReference type="PRINTS" id="PR02008">
    <property type="entry name" value="RCMTFAMILY"/>
</dbReference>
<keyword evidence="1 5" id="KW-0489">Methyltransferase</keyword>
<evidence type="ECO:0000256" key="5">
    <source>
        <dbReference type="PROSITE-ProRule" id="PRU01023"/>
    </source>
</evidence>
<proteinExistence type="inferred from homology"/>
<reference evidence="9 10" key="1">
    <citation type="submission" date="2019-03" db="EMBL/GenBank/DDBJ databases">
        <authorList>
            <person name="Gaulin E."/>
            <person name="Dumas B."/>
        </authorList>
    </citation>
    <scope>NUCLEOTIDE SEQUENCE [LARGE SCALE GENOMIC DNA]</scope>
    <source>
        <strain evidence="9">CBS 568.67</strain>
    </source>
</reference>
<dbReference type="InterPro" id="IPR023269">
    <property type="entry name" value="RCMT_subfamily_9"/>
</dbReference>